<accession>T1H3E2</accession>
<dbReference type="EnsemblMetazoa" id="MESCA010767-RA">
    <property type="protein sequence ID" value="MESCA010767-PA"/>
    <property type="gene ID" value="MESCA010767"/>
</dbReference>
<dbReference type="EMBL" id="CAQQ02376379">
    <property type="status" value="NOT_ANNOTATED_CDS"/>
    <property type="molecule type" value="Genomic_DNA"/>
</dbReference>
<dbReference type="Proteomes" id="UP000015102">
    <property type="component" value="Unassembled WGS sequence"/>
</dbReference>
<keyword evidence="2" id="KW-1185">Reference proteome</keyword>
<dbReference type="EMBL" id="CAQQ02376380">
    <property type="status" value="NOT_ANNOTATED_CDS"/>
    <property type="molecule type" value="Genomic_DNA"/>
</dbReference>
<dbReference type="HOGENOM" id="CLU_2592480_0_0_1"/>
<reference evidence="1" key="2">
    <citation type="submission" date="2015-06" db="UniProtKB">
        <authorList>
            <consortium name="EnsemblMetazoa"/>
        </authorList>
    </citation>
    <scope>IDENTIFICATION</scope>
</reference>
<protein>
    <submittedName>
        <fullName evidence="1">Uncharacterized protein</fullName>
    </submittedName>
</protein>
<organism evidence="1 2">
    <name type="scientific">Megaselia scalaris</name>
    <name type="common">Humpbacked fly</name>
    <name type="synonym">Phora scalaris</name>
    <dbReference type="NCBI Taxonomy" id="36166"/>
    <lineage>
        <taxon>Eukaryota</taxon>
        <taxon>Metazoa</taxon>
        <taxon>Ecdysozoa</taxon>
        <taxon>Arthropoda</taxon>
        <taxon>Hexapoda</taxon>
        <taxon>Insecta</taxon>
        <taxon>Pterygota</taxon>
        <taxon>Neoptera</taxon>
        <taxon>Endopterygota</taxon>
        <taxon>Diptera</taxon>
        <taxon>Brachycera</taxon>
        <taxon>Muscomorpha</taxon>
        <taxon>Platypezoidea</taxon>
        <taxon>Phoridae</taxon>
        <taxon>Megaseliini</taxon>
        <taxon>Megaselia</taxon>
    </lineage>
</organism>
<evidence type="ECO:0000313" key="2">
    <source>
        <dbReference type="Proteomes" id="UP000015102"/>
    </source>
</evidence>
<reference evidence="2" key="1">
    <citation type="submission" date="2013-02" db="EMBL/GenBank/DDBJ databases">
        <authorList>
            <person name="Hughes D."/>
        </authorList>
    </citation>
    <scope>NUCLEOTIDE SEQUENCE</scope>
    <source>
        <strain>Durham</strain>
        <strain evidence="2">NC isolate 2 -- Noor lab</strain>
    </source>
</reference>
<proteinExistence type="predicted"/>
<dbReference type="AlphaFoldDB" id="T1H3E2"/>
<evidence type="ECO:0000313" key="1">
    <source>
        <dbReference type="EnsemblMetazoa" id="MESCA010767-PA"/>
    </source>
</evidence>
<name>T1H3E2_MEGSC</name>
<sequence length="80" mass="9319">MGRTSKRQAKNTLNCVKAAGGISEKFKTQGVSVKDMSCRWNLTRELLEKYILAMKLYREPREKYSERCSRPSLSHFAKYL</sequence>